<evidence type="ECO:0000313" key="2">
    <source>
        <dbReference type="Proteomes" id="UP000199137"/>
    </source>
</evidence>
<dbReference type="EMBL" id="FOWC01000001">
    <property type="protein sequence ID" value="SFO33028.1"/>
    <property type="molecule type" value="Genomic_DNA"/>
</dbReference>
<name>A0A1I5GAD3_9PSEU</name>
<dbReference type="OrthoDB" id="9799818at2"/>
<dbReference type="Pfam" id="PF00106">
    <property type="entry name" value="adh_short"/>
    <property type="match status" value="1"/>
</dbReference>
<dbReference type="InterPro" id="IPR036291">
    <property type="entry name" value="NAD(P)-bd_dom_sf"/>
</dbReference>
<gene>
    <name evidence="1" type="ORF">SAMN05421854_1011522</name>
</gene>
<dbReference type="RefSeq" id="WP_093572549.1">
    <property type="nucleotide sequence ID" value="NZ_FOWC01000001.1"/>
</dbReference>
<proteinExistence type="predicted"/>
<dbReference type="STRING" id="112413.SAMN05421854_1011522"/>
<evidence type="ECO:0000313" key="1">
    <source>
        <dbReference type="EMBL" id="SFO33028.1"/>
    </source>
</evidence>
<sequence length="233" mass="24186">MSKTLVLLGAGTGLGPAIARCFGGEGFRVALVARNRERLAALAGQLGAEGIEAAVFPADLARPAEIPALVDAIRNRFARIDVVSYAPLDLNGFTPAAELTPATAQQLLDLYFLTPIALVQAVLGELRDRGEGSILISQSVSATQPAPVLSGIGPAMAATRNYIQSLAAEISPDGVHAATLQIGAMIRGSGVHAALLSGAIGPNSEFPEIDPADIAETLWEMHAKRDTSDFQLP</sequence>
<organism evidence="1 2">
    <name type="scientific">Amycolatopsis rubida</name>
    <dbReference type="NCBI Taxonomy" id="112413"/>
    <lineage>
        <taxon>Bacteria</taxon>
        <taxon>Bacillati</taxon>
        <taxon>Actinomycetota</taxon>
        <taxon>Actinomycetes</taxon>
        <taxon>Pseudonocardiales</taxon>
        <taxon>Pseudonocardiaceae</taxon>
        <taxon>Amycolatopsis</taxon>
    </lineage>
</organism>
<protein>
    <submittedName>
        <fullName evidence="1">Short-chain dehydrogenase</fullName>
    </submittedName>
</protein>
<accession>A0A1I5GAD3</accession>
<dbReference type="SUPFAM" id="SSF51735">
    <property type="entry name" value="NAD(P)-binding Rossmann-fold domains"/>
    <property type="match status" value="1"/>
</dbReference>
<dbReference type="AlphaFoldDB" id="A0A1I5GAD3"/>
<dbReference type="PANTHER" id="PTHR43431">
    <property type="entry name" value="OXIDOREDUCTASE, SHORT CHAIN DEHYDROGENASE/REDUCTASE FAMILY (AFU_ORTHOLOGUE AFUA_5G14000)"/>
    <property type="match status" value="1"/>
</dbReference>
<dbReference type="Gene3D" id="3.40.50.720">
    <property type="entry name" value="NAD(P)-binding Rossmann-like Domain"/>
    <property type="match status" value="1"/>
</dbReference>
<dbReference type="PANTHER" id="PTHR43431:SF7">
    <property type="entry name" value="OXIDOREDUCTASE, SHORT CHAIN DEHYDROGENASE_REDUCTASE FAMILY (AFU_ORTHOLOGUE AFUA_5G14000)"/>
    <property type="match status" value="1"/>
</dbReference>
<dbReference type="InterPro" id="IPR002347">
    <property type="entry name" value="SDR_fam"/>
</dbReference>
<reference evidence="2" key="1">
    <citation type="submission" date="2016-10" db="EMBL/GenBank/DDBJ databases">
        <authorList>
            <person name="Varghese N."/>
            <person name="Submissions S."/>
        </authorList>
    </citation>
    <scope>NUCLEOTIDE SEQUENCE [LARGE SCALE GENOMIC DNA]</scope>
    <source>
        <strain evidence="2">DSM 44637</strain>
    </source>
</reference>
<dbReference type="Proteomes" id="UP000199137">
    <property type="component" value="Unassembled WGS sequence"/>
</dbReference>